<organism evidence="9 10">
    <name type="scientific">Rhodospirillum rubrum (strain ATCC 11170 / ATH 1.1.1 / DSM 467 / LMG 4362 / NCIMB 8255 / S1)</name>
    <dbReference type="NCBI Taxonomy" id="269796"/>
    <lineage>
        <taxon>Bacteria</taxon>
        <taxon>Pseudomonadati</taxon>
        <taxon>Pseudomonadota</taxon>
        <taxon>Alphaproteobacteria</taxon>
        <taxon>Rhodospirillales</taxon>
        <taxon>Rhodospirillaceae</taxon>
        <taxon>Rhodospirillum</taxon>
    </lineage>
</organism>
<dbReference type="PANTHER" id="PTHR43163:SF3">
    <property type="entry name" value="PEPTIDE ABC TRANSPORTER PERMEASE PROTEIN"/>
    <property type="match status" value="1"/>
</dbReference>
<dbReference type="GO" id="GO:0055085">
    <property type="term" value="P:transmembrane transport"/>
    <property type="evidence" value="ECO:0007669"/>
    <property type="project" value="InterPro"/>
</dbReference>
<dbReference type="InterPro" id="IPR045621">
    <property type="entry name" value="BPD_transp_1_N"/>
</dbReference>
<feature type="transmembrane region" description="Helical" evidence="7">
    <location>
        <begin position="235"/>
        <end position="261"/>
    </location>
</feature>
<evidence type="ECO:0000256" key="7">
    <source>
        <dbReference type="RuleBase" id="RU363032"/>
    </source>
</evidence>
<dbReference type="RefSeq" id="WP_011388735.1">
    <property type="nucleotide sequence ID" value="NC_007643.1"/>
</dbReference>
<dbReference type="Pfam" id="PF00528">
    <property type="entry name" value="BPD_transp_1"/>
    <property type="match status" value="1"/>
</dbReference>
<dbReference type="Proteomes" id="UP000001929">
    <property type="component" value="Chromosome"/>
</dbReference>
<keyword evidence="2 7" id="KW-0813">Transport</keyword>
<dbReference type="KEGG" id="rru:Rru_A0980"/>
<dbReference type="AlphaFoldDB" id="Q2RVR4"/>
<evidence type="ECO:0000256" key="4">
    <source>
        <dbReference type="ARBA" id="ARBA00022692"/>
    </source>
</evidence>
<feature type="domain" description="ABC transmembrane type-1" evidence="8">
    <location>
        <begin position="95"/>
        <end position="304"/>
    </location>
</feature>
<accession>Q2RVR4</accession>
<feature type="transmembrane region" description="Helical" evidence="7">
    <location>
        <begin position="99"/>
        <end position="122"/>
    </location>
</feature>
<name>Q2RVR4_RHORT</name>
<reference evidence="9 10" key="1">
    <citation type="journal article" date="2011" name="Stand. Genomic Sci.">
        <title>Complete genome sequence of Rhodospirillum rubrum type strain (S1).</title>
        <authorList>
            <person name="Munk A.C."/>
            <person name="Copeland A."/>
            <person name="Lucas S."/>
            <person name="Lapidus A."/>
            <person name="Del Rio T.G."/>
            <person name="Barry K."/>
            <person name="Detter J.C."/>
            <person name="Hammon N."/>
            <person name="Israni S."/>
            <person name="Pitluck S."/>
            <person name="Brettin T."/>
            <person name="Bruce D."/>
            <person name="Han C."/>
            <person name="Tapia R."/>
            <person name="Gilna P."/>
            <person name="Schmutz J."/>
            <person name="Larimer F."/>
            <person name="Land M."/>
            <person name="Kyrpides N.C."/>
            <person name="Mavromatis K."/>
            <person name="Richardson P."/>
            <person name="Rohde M."/>
            <person name="Goker M."/>
            <person name="Klenk H.P."/>
            <person name="Zhang Y."/>
            <person name="Roberts G.P."/>
            <person name="Reslewic S."/>
            <person name="Schwartz D.C."/>
        </authorList>
    </citation>
    <scope>NUCLEOTIDE SEQUENCE [LARGE SCALE GENOMIC DNA]</scope>
    <source>
        <strain evidence="10">ATCC 11170 / ATH 1.1.1 / DSM 467 / LMG 4362 / NCIMB 8255 / S1</strain>
    </source>
</reference>
<comment type="similarity">
    <text evidence="7">Belongs to the binding-protein-dependent transport system permease family.</text>
</comment>
<dbReference type="eggNOG" id="COG0601">
    <property type="taxonomic scope" value="Bacteria"/>
</dbReference>
<dbReference type="GO" id="GO:0005886">
    <property type="term" value="C:plasma membrane"/>
    <property type="evidence" value="ECO:0007669"/>
    <property type="project" value="UniProtKB-SubCell"/>
</dbReference>
<protein>
    <submittedName>
        <fullName evidence="9">Binding-protein-dependent transport systems inner membrane component</fullName>
    </submittedName>
</protein>
<keyword evidence="3" id="KW-1003">Cell membrane</keyword>
<evidence type="ECO:0000256" key="5">
    <source>
        <dbReference type="ARBA" id="ARBA00022989"/>
    </source>
</evidence>
<dbReference type="EMBL" id="CP000230">
    <property type="protein sequence ID" value="ABC21781.1"/>
    <property type="molecule type" value="Genomic_DNA"/>
</dbReference>
<evidence type="ECO:0000256" key="3">
    <source>
        <dbReference type="ARBA" id="ARBA00022475"/>
    </source>
</evidence>
<evidence type="ECO:0000256" key="1">
    <source>
        <dbReference type="ARBA" id="ARBA00004651"/>
    </source>
</evidence>
<dbReference type="InterPro" id="IPR000515">
    <property type="entry name" value="MetI-like"/>
</dbReference>
<proteinExistence type="inferred from homology"/>
<dbReference type="InterPro" id="IPR035906">
    <property type="entry name" value="MetI-like_sf"/>
</dbReference>
<feature type="transmembrane region" description="Helical" evidence="7">
    <location>
        <begin position="9"/>
        <end position="27"/>
    </location>
</feature>
<comment type="subcellular location">
    <subcellularLocation>
        <location evidence="1 7">Cell membrane</location>
        <topology evidence="1 7">Multi-pass membrane protein</topology>
    </subcellularLocation>
</comment>
<feature type="transmembrane region" description="Helical" evidence="7">
    <location>
        <begin position="177"/>
        <end position="197"/>
    </location>
</feature>
<evidence type="ECO:0000256" key="2">
    <source>
        <dbReference type="ARBA" id="ARBA00022448"/>
    </source>
</evidence>
<keyword evidence="10" id="KW-1185">Reference proteome</keyword>
<dbReference type="PATRIC" id="fig|269796.9.peg.1035"/>
<dbReference type="STRING" id="269796.Rru_A0980"/>
<dbReference type="EnsemblBacteria" id="ABC21781">
    <property type="protein sequence ID" value="ABC21781"/>
    <property type="gene ID" value="Rru_A0980"/>
</dbReference>
<keyword evidence="5 7" id="KW-1133">Transmembrane helix</keyword>
<evidence type="ECO:0000259" key="8">
    <source>
        <dbReference type="PROSITE" id="PS50928"/>
    </source>
</evidence>
<keyword evidence="6 7" id="KW-0472">Membrane</keyword>
<keyword evidence="4 7" id="KW-0812">Transmembrane</keyword>
<dbReference type="HOGENOM" id="CLU_036879_0_1_5"/>
<dbReference type="CDD" id="cd06261">
    <property type="entry name" value="TM_PBP2"/>
    <property type="match status" value="1"/>
</dbReference>
<evidence type="ECO:0000313" key="10">
    <source>
        <dbReference type="Proteomes" id="UP000001929"/>
    </source>
</evidence>
<dbReference type="Gene3D" id="1.10.3720.10">
    <property type="entry name" value="MetI-like"/>
    <property type="match status" value="1"/>
</dbReference>
<evidence type="ECO:0000313" key="9">
    <source>
        <dbReference type="EMBL" id="ABC21781.1"/>
    </source>
</evidence>
<dbReference type="PROSITE" id="PS50928">
    <property type="entry name" value="ABC_TM1"/>
    <property type="match status" value="1"/>
</dbReference>
<gene>
    <name evidence="9" type="ordered locus">Rru_A0980</name>
</gene>
<dbReference type="SUPFAM" id="SSF161098">
    <property type="entry name" value="MetI-like"/>
    <property type="match status" value="1"/>
</dbReference>
<evidence type="ECO:0000256" key="6">
    <source>
        <dbReference type="ARBA" id="ARBA00023136"/>
    </source>
</evidence>
<dbReference type="PANTHER" id="PTHR43163">
    <property type="entry name" value="DIPEPTIDE TRANSPORT SYSTEM PERMEASE PROTEIN DPPB-RELATED"/>
    <property type="match status" value="1"/>
</dbReference>
<dbReference type="Pfam" id="PF19300">
    <property type="entry name" value="BPD_transp_1_N"/>
    <property type="match status" value="1"/>
</dbReference>
<sequence length="313" mass="34154">MPVFLLRRVLATLPVLVVVALIVFLMLRLAPGDPAAAIVGATGTAEDIARVRADLGLDDPMPVQFVRWAGQMLQGDLGESFFMKQTVVALIAQRIEPTLSLSAMTLVMTILIAVPLGVIAAWRHGGWLDRALMGFSVLGFSIPAFVIGYCLIWLFAMHWQMLPVQGYVRFGDDPSRWLRHLIMPAVTLSIIYVALIARVTRAAVAEAMTEDYIRTARAKGISEVRVLMRHALANAAVPIVTVIGIGVAMLIGGVVVTEAVFAIPGLGQLTVDAVLSRDFPLIQGITLFFSVLYMLINLAVDLSYLLFDPRIRY</sequence>
<feature type="transmembrane region" description="Helical" evidence="7">
    <location>
        <begin position="134"/>
        <end position="157"/>
    </location>
</feature>
<dbReference type="PhylomeDB" id="Q2RVR4"/>
<feature type="transmembrane region" description="Helical" evidence="7">
    <location>
        <begin position="281"/>
        <end position="307"/>
    </location>
</feature>